<name>A0A2M4DD05_ANODA</name>
<dbReference type="AlphaFoldDB" id="A0A2M4DD05"/>
<sequence length="67" mass="7562">MSATAVHFSMAATRAAMLLLVTISEQTSRDPSLNRFVIRMICSARDFLSDFIQAWPRNSSLRMAKKI</sequence>
<dbReference type="EMBL" id="GGFL01011306">
    <property type="protein sequence ID" value="MBW75484.1"/>
    <property type="molecule type" value="Transcribed_RNA"/>
</dbReference>
<evidence type="ECO:0000313" key="2">
    <source>
        <dbReference type="EMBL" id="MBW75484.1"/>
    </source>
</evidence>
<feature type="signal peptide" evidence="1">
    <location>
        <begin position="1"/>
        <end position="15"/>
    </location>
</feature>
<keyword evidence="1" id="KW-0732">Signal</keyword>
<evidence type="ECO:0000256" key="1">
    <source>
        <dbReference type="SAM" id="SignalP"/>
    </source>
</evidence>
<proteinExistence type="predicted"/>
<accession>A0A2M4DD05</accession>
<protein>
    <submittedName>
        <fullName evidence="2">Putative secreted protein</fullName>
    </submittedName>
</protein>
<organism evidence="2">
    <name type="scientific">Anopheles darlingi</name>
    <name type="common">Mosquito</name>
    <dbReference type="NCBI Taxonomy" id="43151"/>
    <lineage>
        <taxon>Eukaryota</taxon>
        <taxon>Metazoa</taxon>
        <taxon>Ecdysozoa</taxon>
        <taxon>Arthropoda</taxon>
        <taxon>Hexapoda</taxon>
        <taxon>Insecta</taxon>
        <taxon>Pterygota</taxon>
        <taxon>Neoptera</taxon>
        <taxon>Endopterygota</taxon>
        <taxon>Diptera</taxon>
        <taxon>Nematocera</taxon>
        <taxon>Culicoidea</taxon>
        <taxon>Culicidae</taxon>
        <taxon>Anophelinae</taxon>
        <taxon>Anopheles</taxon>
    </lineage>
</organism>
<reference evidence="2" key="1">
    <citation type="submission" date="2018-01" db="EMBL/GenBank/DDBJ databases">
        <title>An insight into the sialome of Amazonian anophelines.</title>
        <authorList>
            <person name="Ribeiro J.M."/>
            <person name="Scarpassa V."/>
            <person name="Calvo E."/>
        </authorList>
    </citation>
    <scope>NUCLEOTIDE SEQUENCE</scope>
</reference>
<feature type="chain" id="PRO_5014688877" evidence="1">
    <location>
        <begin position="16"/>
        <end position="67"/>
    </location>
</feature>